<protein>
    <submittedName>
        <fullName evidence="2">Uncharacterized protein</fullName>
    </submittedName>
</protein>
<organism evidence="2 3">
    <name type="scientific">Fusarium torulosum</name>
    <dbReference type="NCBI Taxonomy" id="33205"/>
    <lineage>
        <taxon>Eukaryota</taxon>
        <taxon>Fungi</taxon>
        <taxon>Dikarya</taxon>
        <taxon>Ascomycota</taxon>
        <taxon>Pezizomycotina</taxon>
        <taxon>Sordariomycetes</taxon>
        <taxon>Hypocreomycetidae</taxon>
        <taxon>Hypocreales</taxon>
        <taxon>Nectriaceae</taxon>
        <taxon>Fusarium</taxon>
    </lineage>
</organism>
<feature type="region of interest" description="Disordered" evidence="1">
    <location>
        <begin position="1"/>
        <end position="44"/>
    </location>
</feature>
<evidence type="ECO:0000256" key="1">
    <source>
        <dbReference type="SAM" id="MobiDB-lite"/>
    </source>
</evidence>
<evidence type="ECO:0000313" key="3">
    <source>
        <dbReference type="Proteomes" id="UP001187734"/>
    </source>
</evidence>
<sequence>MASTNQNSGPVQPAKSAVKLKDGDQGGDSIQNPDDAQLEFDGHNPKSHWEWPEEGFAAHDPNMTKMRPTPLGMFIIYFSHMLRFVEMKRLTAFIHPSRFAATNSGKDCGEHFKINSHTLDTKAMRECYYDIRSRHPQVSLNFRFNLIPASMPGTSLIFPEDCHNAEKPSLGLFTLCGLNDVRTLGLPSYHYTNCYVDDVDQGTPVLKPEVFRYVAGPRRLFFKK</sequence>
<evidence type="ECO:0000313" key="2">
    <source>
        <dbReference type="EMBL" id="SPJ72574.1"/>
    </source>
</evidence>
<proteinExistence type="predicted"/>
<keyword evidence="3" id="KW-1185">Reference proteome</keyword>
<comment type="caution">
    <text evidence="2">The sequence shown here is derived from an EMBL/GenBank/DDBJ whole genome shotgun (WGS) entry which is preliminary data.</text>
</comment>
<dbReference type="Proteomes" id="UP001187734">
    <property type="component" value="Unassembled WGS sequence"/>
</dbReference>
<dbReference type="EMBL" id="ONZP01000069">
    <property type="protein sequence ID" value="SPJ72574.1"/>
    <property type="molecule type" value="Genomic_DNA"/>
</dbReference>
<name>A0AAE8M1T5_9HYPO</name>
<gene>
    <name evidence="2" type="ORF">FTOL_02303</name>
</gene>
<reference evidence="2" key="1">
    <citation type="submission" date="2018-03" db="EMBL/GenBank/DDBJ databases">
        <authorList>
            <person name="Guldener U."/>
        </authorList>
    </citation>
    <scope>NUCLEOTIDE SEQUENCE</scope>
</reference>
<accession>A0AAE8M1T5</accession>
<dbReference type="AlphaFoldDB" id="A0AAE8M1T5"/>
<feature type="compositionally biased region" description="Polar residues" evidence="1">
    <location>
        <begin position="1"/>
        <end position="10"/>
    </location>
</feature>